<evidence type="ECO:0000256" key="1">
    <source>
        <dbReference type="SAM" id="MobiDB-lite"/>
    </source>
</evidence>
<accession>A0A521FSJ3</accession>
<reference evidence="2 3" key="1">
    <citation type="submission" date="2017-05" db="EMBL/GenBank/DDBJ databases">
        <authorList>
            <person name="Varghese N."/>
            <person name="Submissions S."/>
        </authorList>
    </citation>
    <scope>NUCLEOTIDE SEQUENCE [LARGE SCALE GENOMIC DNA]</scope>
    <source>
        <strain evidence="2 3">DSM 29506</strain>
    </source>
</reference>
<sequence length="32" mass="3832">MRDIEGVRPHYMHAPITKEGQLQKHVPYRQES</sequence>
<evidence type="ECO:0000313" key="2">
    <source>
        <dbReference type="EMBL" id="SMO99122.1"/>
    </source>
</evidence>
<keyword evidence="3" id="KW-1185">Reference proteome</keyword>
<gene>
    <name evidence="2" type="ORF">SAMN06265173_14914</name>
</gene>
<organism evidence="2 3">
    <name type="scientific">Thalassovita litoralis</name>
    <dbReference type="NCBI Taxonomy" id="1010611"/>
    <lineage>
        <taxon>Bacteria</taxon>
        <taxon>Pseudomonadati</taxon>
        <taxon>Pseudomonadota</taxon>
        <taxon>Alphaproteobacteria</taxon>
        <taxon>Rhodobacterales</taxon>
        <taxon>Roseobacteraceae</taxon>
        <taxon>Thalassovita</taxon>
    </lineage>
</organism>
<evidence type="ECO:0000313" key="3">
    <source>
        <dbReference type="Proteomes" id="UP000316030"/>
    </source>
</evidence>
<proteinExistence type="predicted"/>
<feature type="region of interest" description="Disordered" evidence="1">
    <location>
        <begin position="1"/>
        <end position="32"/>
    </location>
</feature>
<dbReference type="EMBL" id="FXTO01000049">
    <property type="protein sequence ID" value="SMO99122.1"/>
    <property type="molecule type" value="Genomic_DNA"/>
</dbReference>
<protein>
    <submittedName>
        <fullName evidence="2">Uncharacterized protein</fullName>
    </submittedName>
</protein>
<dbReference type="AlphaFoldDB" id="A0A521FSJ3"/>
<dbReference type="Proteomes" id="UP000316030">
    <property type="component" value="Unassembled WGS sequence"/>
</dbReference>
<name>A0A521FSJ3_9RHOB</name>